<dbReference type="Proteomes" id="UP000239007">
    <property type="component" value="Unassembled WGS sequence"/>
</dbReference>
<reference evidence="14 15" key="1">
    <citation type="submission" date="2016-12" db="EMBL/GenBank/DDBJ databases">
        <title>Diversity of luminous bacteria.</title>
        <authorList>
            <person name="Yoshizawa S."/>
            <person name="Kogure K."/>
        </authorList>
    </citation>
    <scope>NUCLEOTIDE SEQUENCE [LARGE SCALE GENOMIC DNA]</scope>
    <source>
        <strain evidence="14 15">SA4-48</strain>
    </source>
</reference>
<evidence type="ECO:0000256" key="11">
    <source>
        <dbReference type="SAM" id="SignalP"/>
    </source>
</evidence>
<dbReference type="InterPro" id="IPR008969">
    <property type="entry name" value="CarboxyPept-like_regulatory"/>
</dbReference>
<dbReference type="InterPro" id="IPR012910">
    <property type="entry name" value="Plug_dom"/>
</dbReference>
<keyword evidence="6 8" id="KW-0472">Membrane</keyword>
<evidence type="ECO:0000256" key="1">
    <source>
        <dbReference type="ARBA" id="ARBA00004571"/>
    </source>
</evidence>
<dbReference type="SUPFAM" id="SSF56935">
    <property type="entry name" value="Porins"/>
    <property type="match status" value="1"/>
</dbReference>
<comment type="similarity">
    <text evidence="8 9">Belongs to the TonB-dependent receptor family.</text>
</comment>
<dbReference type="OrthoDB" id="9795928at2"/>
<evidence type="ECO:0000256" key="8">
    <source>
        <dbReference type="PROSITE-ProRule" id="PRU01360"/>
    </source>
</evidence>
<feature type="domain" description="TonB-dependent receptor plug" evidence="13">
    <location>
        <begin position="124"/>
        <end position="228"/>
    </location>
</feature>
<accession>A0A2S7URC0</accession>
<evidence type="ECO:0000259" key="12">
    <source>
        <dbReference type="Pfam" id="PF00593"/>
    </source>
</evidence>
<feature type="chain" id="PRO_5015616120" description="TonB-dependent receptor" evidence="11">
    <location>
        <begin position="20"/>
        <end position="817"/>
    </location>
</feature>
<dbReference type="Gene3D" id="2.40.170.20">
    <property type="entry name" value="TonB-dependent receptor, beta-barrel domain"/>
    <property type="match status" value="1"/>
</dbReference>
<dbReference type="InterPro" id="IPR037066">
    <property type="entry name" value="Plug_dom_sf"/>
</dbReference>
<evidence type="ECO:0000256" key="5">
    <source>
        <dbReference type="ARBA" id="ARBA00023077"/>
    </source>
</evidence>
<organism evidence="14 15">
    <name type="scientific">Psychrosphaera saromensis</name>
    <dbReference type="NCBI Taxonomy" id="716813"/>
    <lineage>
        <taxon>Bacteria</taxon>
        <taxon>Pseudomonadati</taxon>
        <taxon>Pseudomonadota</taxon>
        <taxon>Gammaproteobacteria</taxon>
        <taxon>Alteromonadales</taxon>
        <taxon>Pseudoalteromonadaceae</taxon>
        <taxon>Psychrosphaera</taxon>
    </lineage>
</organism>
<evidence type="ECO:0000256" key="6">
    <source>
        <dbReference type="ARBA" id="ARBA00023136"/>
    </source>
</evidence>
<feature type="signal peptide" evidence="11">
    <location>
        <begin position="1"/>
        <end position="19"/>
    </location>
</feature>
<feature type="region of interest" description="Disordered" evidence="10">
    <location>
        <begin position="360"/>
        <end position="380"/>
    </location>
</feature>
<dbReference type="InterPro" id="IPR039426">
    <property type="entry name" value="TonB-dep_rcpt-like"/>
</dbReference>
<evidence type="ECO:0000313" key="15">
    <source>
        <dbReference type="Proteomes" id="UP000239007"/>
    </source>
</evidence>
<dbReference type="PROSITE" id="PS52016">
    <property type="entry name" value="TONB_DEPENDENT_REC_3"/>
    <property type="match status" value="1"/>
</dbReference>
<dbReference type="PANTHER" id="PTHR30069">
    <property type="entry name" value="TONB-DEPENDENT OUTER MEMBRANE RECEPTOR"/>
    <property type="match status" value="1"/>
</dbReference>
<evidence type="ECO:0000313" key="14">
    <source>
        <dbReference type="EMBL" id="PQJ52493.1"/>
    </source>
</evidence>
<feature type="region of interest" description="Disordered" evidence="10">
    <location>
        <begin position="295"/>
        <end position="317"/>
    </location>
</feature>
<proteinExistence type="inferred from homology"/>
<dbReference type="Pfam" id="PF00593">
    <property type="entry name" value="TonB_dep_Rec_b-barrel"/>
    <property type="match status" value="1"/>
</dbReference>
<comment type="caution">
    <text evidence="14">The sequence shown here is derived from an EMBL/GenBank/DDBJ whole genome shotgun (WGS) entry which is preliminary data.</text>
</comment>
<dbReference type="AlphaFoldDB" id="A0A2S7URC0"/>
<dbReference type="SUPFAM" id="SSF49464">
    <property type="entry name" value="Carboxypeptidase regulatory domain-like"/>
    <property type="match status" value="1"/>
</dbReference>
<evidence type="ECO:0000256" key="4">
    <source>
        <dbReference type="ARBA" id="ARBA00022692"/>
    </source>
</evidence>
<evidence type="ECO:0000259" key="13">
    <source>
        <dbReference type="Pfam" id="PF07715"/>
    </source>
</evidence>
<dbReference type="GO" id="GO:0009279">
    <property type="term" value="C:cell outer membrane"/>
    <property type="evidence" value="ECO:0007669"/>
    <property type="project" value="UniProtKB-SubCell"/>
</dbReference>
<dbReference type="Gene3D" id="2.60.40.1120">
    <property type="entry name" value="Carboxypeptidase-like, regulatory domain"/>
    <property type="match status" value="1"/>
</dbReference>
<feature type="compositionally biased region" description="Acidic residues" evidence="10">
    <location>
        <begin position="296"/>
        <end position="317"/>
    </location>
</feature>
<keyword evidence="4 8" id="KW-0812">Transmembrane</keyword>
<dbReference type="InterPro" id="IPR000531">
    <property type="entry name" value="Beta-barrel_TonB"/>
</dbReference>
<gene>
    <name evidence="14" type="ORF">BTO11_01740</name>
</gene>
<feature type="domain" description="TonB-dependent receptor-like beta-barrel" evidence="12">
    <location>
        <begin position="385"/>
        <end position="786"/>
    </location>
</feature>
<keyword evidence="2 8" id="KW-0813">Transport</keyword>
<dbReference type="PANTHER" id="PTHR30069:SF40">
    <property type="entry name" value="TONB-DEPENDENT RECEPTOR NMB0964-RELATED"/>
    <property type="match status" value="1"/>
</dbReference>
<evidence type="ECO:0000256" key="9">
    <source>
        <dbReference type="RuleBase" id="RU003357"/>
    </source>
</evidence>
<dbReference type="InterPro" id="IPR036942">
    <property type="entry name" value="Beta-barrel_TonB_sf"/>
</dbReference>
<dbReference type="RefSeq" id="WP_105050954.1">
    <property type="nucleotide sequence ID" value="NZ_BMYG01000004.1"/>
</dbReference>
<dbReference type="EMBL" id="MSCH01000003">
    <property type="protein sequence ID" value="PQJ52493.1"/>
    <property type="molecule type" value="Genomic_DNA"/>
</dbReference>
<dbReference type="GO" id="GO:0044718">
    <property type="term" value="P:siderophore transmembrane transport"/>
    <property type="evidence" value="ECO:0007669"/>
    <property type="project" value="TreeGrafter"/>
</dbReference>
<evidence type="ECO:0000256" key="3">
    <source>
        <dbReference type="ARBA" id="ARBA00022452"/>
    </source>
</evidence>
<dbReference type="GO" id="GO:0015344">
    <property type="term" value="F:siderophore uptake transmembrane transporter activity"/>
    <property type="evidence" value="ECO:0007669"/>
    <property type="project" value="TreeGrafter"/>
</dbReference>
<evidence type="ECO:0008006" key="16">
    <source>
        <dbReference type="Google" id="ProtNLM"/>
    </source>
</evidence>
<keyword evidence="15" id="KW-1185">Reference proteome</keyword>
<sequence length="817" mass="90788">MFKQVCAFLALFIVLPIYANQSLSGVVYSKNKHQQQVPVTNATVEIHGHNHAELTDENGHFVLQLENKNSNKSFELHISAKGYQHKNIVLTQPLDTNKPMQIEMVSSVMEQIDVYASPLHSSTIESASAISVISDEELRNKHSSTLGDTLKSELGVHSSYFGPVSSSPIIRGLDGPRVMITQNSLDASDASRVGPDHVVSTETSTVKQIEILRGPATLLFGNGAIGGVVNVVDNRVPTNDDFEADYQVSHNTVANENEASVNFSSGLAAQGFDNVAVHFDAFTRSGDDYKIPEEAEAHDEEEHHDDEEHEEHEEEFDGTLANTASDADGFNVGASYLLDSGFVGVSFGQLNRLYGIPGHTHEEEEEEDHEEEEHEEELVQGDMTQNRVQVLSEFEFNHSFVTGLQTKFGFTDYQHAELENGERATEFKNKTSQLKSDLILAEMAGWHAALSFEYKHSDFSAIGEEAFTPASVTESKSVALLEEKHLGSVLLQLGARVESIEIEADLSSSSIADTKNTYDFTPVSLSSGIVWDFTKGYNLGVSLTRSERAPSASELFSYGAHIGTGSFEVGSVYAIEFDEDDQHNELVLSTEPTELETATNAELTLRKFNGDFGFIVNVFYNTIDNFYYSKQTGLMSSDLTEHDEDEHHDEEEHDDEGHEEEHEHEESDLPVYNTQVANAKFYGIESQFKWQLSPELKLVLQADSIIAKLTNGEYLPRIPPNRVGVSVNYQGDNWDMGINNMFYAAQNKLAPLETETDSYNMTDIDMAYYFQMGQQDMTAFANIRNVFNVAARVHSSYLKDVTLLPARGLHIGVRGKF</sequence>
<feature type="region of interest" description="Disordered" evidence="10">
    <location>
        <begin position="639"/>
        <end position="670"/>
    </location>
</feature>
<keyword evidence="11" id="KW-0732">Signal</keyword>
<comment type="subcellular location">
    <subcellularLocation>
        <location evidence="1 8">Cell outer membrane</location>
        <topology evidence="1 8">Multi-pass membrane protein</topology>
    </subcellularLocation>
</comment>
<feature type="compositionally biased region" description="Acidic residues" evidence="10">
    <location>
        <begin position="641"/>
        <end position="654"/>
    </location>
</feature>
<dbReference type="Gene3D" id="2.170.130.10">
    <property type="entry name" value="TonB-dependent receptor, plug domain"/>
    <property type="match status" value="1"/>
</dbReference>
<keyword evidence="3 8" id="KW-1134">Transmembrane beta strand</keyword>
<evidence type="ECO:0000256" key="7">
    <source>
        <dbReference type="ARBA" id="ARBA00023237"/>
    </source>
</evidence>
<protein>
    <recommendedName>
        <fullName evidence="16">TonB-dependent receptor</fullName>
    </recommendedName>
</protein>
<evidence type="ECO:0000256" key="10">
    <source>
        <dbReference type="SAM" id="MobiDB-lite"/>
    </source>
</evidence>
<keyword evidence="7 8" id="KW-0998">Cell outer membrane</keyword>
<keyword evidence="5 9" id="KW-0798">TonB box</keyword>
<name>A0A2S7URC0_9GAMM</name>
<feature type="compositionally biased region" description="Acidic residues" evidence="10">
    <location>
        <begin position="363"/>
        <end position="379"/>
    </location>
</feature>
<evidence type="ECO:0000256" key="2">
    <source>
        <dbReference type="ARBA" id="ARBA00022448"/>
    </source>
</evidence>
<feature type="compositionally biased region" description="Basic and acidic residues" evidence="10">
    <location>
        <begin position="655"/>
        <end position="667"/>
    </location>
</feature>
<dbReference type="Pfam" id="PF07715">
    <property type="entry name" value="Plug"/>
    <property type="match status" value="1"/>
</dbReference>